<organism evidence="3 4">
    <name type="scientific">Oceanispirochaeta crateris</name>
    <dbReference type="NCBI Taxonomy" id="2518645"/>
    <lineage>
        <taxon>Bacteria</taxon>
        <taxon>Pseudomonadati</taxon>
        <taxon>Spirochaetota</taxon>
        <taxon>Spirochaetia</taxon>
        <taxon>Spirochaetales</taxon>
        <taxon>Spirochaetaceae</taxon>
        <taxon>Oceanispirochaeta</taxon>
    </lineage>
</organism>
<keyword evidence="1" id="KW-1133">Transmembrane helix</keyword>
<keyword evidence="1" id="KW-0472">Membrane</keyword>
<dbReference type="PANTHER" id="PTHR35342:SF5">
    <property type="entry name" value="TRICARBOXYLIC TRANSPORT PROTEIN"/>
    <property type="match status" value="1"/>
</dbReference>
<feature type="transmembrane region" description="Helical" evidence="1">
    <location>
        <begin position="383"/>
        <end position="401"/>
    </location>
</feature>
<feature type="domain" description="DUF112" evidence="2">
    <location>
        <begin position="15"/>
        <end position="432"/>
    </location>
</feature>
<feature type="transmembrane region" description="Helical" evidence="1">
    <location>
        <begin position="113"/>
        <end position="135"/>
    </location>
</feature>
<reference evidence="3 4" key="1">
    <citation type="submission" date="2019-02" db="EMBL/GenBank/DDBJ databases">
        <title>Complete Genome Sequence and Methylome Analysis of free living Spirochaetas.</title>
        <authorList>
            <person name="Fomenkov A."/>
            <person name="Dubinina G."/>
            <person name="Leshcheva N."/>
            <person name="Mikheeva N."/>
            <person name="Grabovich M."/>
            <person name="Vincze T."/>
            <person name="Roberts R.J."/>
        </authorList>
    </citation>
    <scope>NUCLEOTIDE SEQUENCE [LARGE SCALE GENOMIC DNA]</scope>
    <source>
        <strain evidence="3 4">K2</strain>
    </source>
</reference>
<evidence type="ECO:0000313" key="4">
    <source>
        <dbReference type="Proteomes" id="UP000324209"/>
    </source>
</evidence>
<feature type="transmembrane region" description="Helical" evidence="1">
    <location>
        <begin position="165"/>
        <end position="186"/>
    </location>
</feature>
<gene>
    <name evidence="3" type="ORF">EXM22_12565</name>
</gene>
<sequence>MIFNYIEILFTIPNLIAIASGTVLGTMMGAMPGLTGTLAVAILIPTTFSMDPVMGLAMMGGSYSGSMYGGSIASILMSTPGTPAALCTSFEGYPLTRKGRAGIALKVSAVSSFWGGIISTAVLLIFAPILAYFALNFGPPEYFLLAIMGLASIVMFAKGNMIKGLLSGFIGLAISLIGTDPISGSLRYTGGFLELYEGLDFMAPLIGMFSIAQMLTLAGEKTIAKGVGDAKAVIKKEKMPKGLVKPITLGSFMGTGIGILPGAGATISAFLAYQTQRQISKKKHEFGKGSLEGIAAAESSNNAVTGGSLIPLLTLGIPGNTTSAALMGGLIIQGLIPGPELFTRYADVTYPFILSLFVANVVFLMVGLFFAPQLAKVSLIPTSLLIPVVCMFSVIGTYAIQNSLFDVGVMIIFALLGYFLSKYGFSMGALVLGLILGPIAEKGFAQGILMGKGSYSIFVTRPTSIVLIAITVILIVSSYFTAPEMDPTEESAI</sequence>
<accession>A0A5C1QSG0</accession>
<evidence type="ECO:0000259" key="2">
    <source>
        <dbReference type="Pfam" id="PF01970"/>
    </source>
</evidence>
<protein>
    <submittedName>
        <fullName evidence="3">C4-dicarboxylate ABC transporter permease</fullName>
    </submittedName>
</protein>
<dbReference type="InterPro" id="IPR002823">
    <property type="entry name" value="DUF112_TM"/>
</dbReference>
<feature type="transmembrane region" description="Helical" evidence="1">
    <location>
        <begin position="407"/>
        <end position="437"/>
    </location>
</feature>
<dbReference type="EMBL" id="CP036150">
    <property type="protein sequence ID" value="QEN09920.1"/>
    <property type="molecule type" value="Genomic_DNA"/>
</dbReference>
<keyword evidence="1" id="KW-0812">Transmembrane</keyword>
<dbReference type="KEGG" id="ock:EXM22_12565"/>
<feature type="transmembrane region" description="Helical" evidence="1">
    <location>
        <begin position="458"/>
        <end position="480"/>
    </location>
</feature>
<feature type="transmembrane region" description="Helical" evidence="1">
    <location>
        <begin position="309"/>
        <end position="336"/>
    </location>
</feature>
<feature type="transmembrane region" description="Helical" evidence="1">
    <location>
        <begin position="142"/>
        <end position="159"/>
    </location>
</feature>
<feature type="transmembrane region" description="Helical" evidence="1">
    <location>
        <begin position="15"/>
        <end position="44"/>
    </location>
</feature>
<feature type="transmembrane region" description="Helical" evidence="1">
    <location>
        <begin position="247"/>
        <end position="273"/>
    </location>
</feature>
<evidence type="ECO:0000256" key="1">
    <source>
        <dbReference type="SAM" id="Phobius"/>
    </source>
</evidence>
<dbReference type="OrthoDB" id="359531at2"/>
<keyword evidence="4" id="KW-1185">Reference proteome</keyword>
<feature type="transmembrane region" description="Helical" evidence="1">
    <location>
        <begin position="348"/>
        <end position="371"/>
    </location>
</feature>
<dbReference type="PANTHER" id="PTHR35342">
    <property type="entry name" value="TRICARBOXYLIC TRANSPORT PROTEIN"/>
    <property type="match status" value="1"/>
</dbReference>
<evidence type="ECO:0000313" key="3">
    <source>
        <dbReference type="EMBL" id="QEN09920.1"/>
    </source>
</evidence>
<dbReference type="Pfam" id="PF01970">
    <property type="entry name" value="TctA"/>
    <property type="match status" value="1"/>
</dbReference>
<name>A0A5C1QSG0_9SPIO</name>
<dbReference type="Proteomes" id="UP000324209">
    <property type="component" value="Chromosome"/>
</dbReference>
<proteinExistence type="predicted"/>
<dbReference type="AlphaFoldDB" id="A0A5C1QSG0"/>